<organism evidence="3 4">
    <name type="scientific">Natronomonas moolapensis (strain DSM 18674 / CECT 7526 / JCM 14361 / 8.8.11)</name>
    <dbReference type="NCBI Taxonomy" id="268739"/>
    <lineage>
        <taxon>Archaea</taxon>
        <taxon>Methanobacteriati</taxon>
        <taxon>Methanobacteriota</taxon>
        <taxon>Stenosarchaea group</taxon>
        <taxon>Halobacteria</taxon>
        <taxon>Halobacteriales</taxon>
        <taxon>Natronomonadaceae</taxon>
        <taxon>Natronomonas</taxon>
    </lineage>
</organism>
<protein>
    <recommendedName>
        <fullName evidence="2">SpoVT-AbrB domain-containing protein</fullName>
    </recommendedName>
</protein>
<sequence>MAGEVRADDRGRVTIPKELRDRYGDQYRLVELDSGIKLVPIPDDPLEELRAAATDELREASLSDLEAAASEEAGEQASEHVR</sequence>
<dbReference type="GO" id="GO:0003677">
    <property type="term" value="F:DNA binding"/>
    <property type="evidence" value="ECO:0007669"/>
    <property type="project" value="InterPro"/>
</dbReference>
<dbReference type="SUPFAM" id="SSF89447">
    <property type="entry name" value="AbrB/MazE/MraZ-like"/>
    <property type="match status" value="1"/>
</dbReference>
<gene>
    <name evidence="3" type="ordered locus">Nmlp_3863</name>
</gene>
<feature type="region of interest" description="Disordered" evidence="1">
    <location>
        <begin position="60"/>
        <end position="82"/>
    </location>
</feature>
<dbReference type="InterPro" id="IPR037914">
    <property type="entry name" value="SpoVT-AbrB_sf"/>
</dbReference>
<name>M1Y5X9_NATM8</name>
<dbReference type="AlphaFoldDB" id="M1Y5X9"/>
<dbReference type="InterPro" id="IPR007159">
    <property type="entry name" value="SpoVT-AbrB_dom"/>
</dbReference>
<dbReference type="Proteomes" id="UP000011867">
    <property type="component" value="Chromosome"/>
</dbReference>
<evidence type="ECO:0000313" key="3">
    <source>
        <dbReference type="EMBL" id="CCQ37975.1"/>
    </source>
</evidence>
<evidence type="ECO:0000259" key="2">
    <source>
        <dbReference type="SMART" id="SM00966"/>
    </source>
</evidence>
<evidence type="ECO:0000313" key="4">
    <source>
        <dbReference type="Proteomes" id="UP000011867"/>
    </source>
</evidence>
<dbReference type="eggNOG" id="arCOG08216">
    <property type="taxonomic scope" value="Archaea"/>
</dbReference>
<dbReference type="EMBL" id="HF582854">
    <property type="protein sequence ID" value="CCQ37975.1"/>
    <property type="molecule type" value="Genomic_DNA"/>
</dbReference>
<feature type="compositionally biased region" description="Low complexity" evidence="1">
    <location>
        <begin position="62"/>
        <end position="71"/>
    </location>
</feature>
<proteinExistence type="predicted"/>
<dbReference type="KEGG" id="nmo:Nmlp_3863"/>
<dbReference type="STRING" id="268739.Nmlp_3863"/>
<dbReference type="OrthoDB" id="28233at2157"/>
<accession>M1Y5X9</accession>
<evidence type="ECO:0000256" key="1">
    <source>
        <dbReference type="SAM" id="MobiDB-lite"/>
    </source>
</evidence>
<keyword evidence="4" id="KW-1185">Reference proteome</keyword>
<reference evidence="3 4" key="1">
    <citation type="journal article" date="2013" name="Genome Announc.">
        <title>Genome of the haloarchaeon Natronomonas moolapensis, a neutrophilic member of a previously haloalkaliphilic genus.</title>
        <authorList>
            <person name="Dyall-Smith M.L."/>
            <person name="Pfeiffer F."/>
            <person name="Oberwinkler T."/>
            <person name="Klee K."/>
            <person name="Rampp M."/>
            <person name="Palm P."/>
            <person name="Gross K."/>
            <person name="Schuster S.C."/>
            <person name="Oesterhelt D."/>
        </authorList>
    </citation>
    <scope>NUCLEOTIDE SEQUENCE [LARGE SCALE GENOMIC DNA]</scope>
    <source>
        <strain evidence="4">DSM 18674 / JCM 14361 / 8.8.11</strain>
    </source>
</reference>
<feature type="domain" description="SpoVT-AbrB" evidence="2">
    <location>
        <begin position="5"/>
        <end position="46"/>
    </location>
</feature>
<dbReference type="GeneID" id="14653070"/>
<dbReference type="SMART" id="SM00966">
    <property type="entry name" value="SpoVT_AbrB"/>
    <property type="match status" value="1"/>
</dbReference>
<dbReference type="RefSeq" id="WP_015410702.1">
    <property type="nucleotide sequence ID" value="NC_020388.1"/>
</dbReference>
<dbReference type="HOGENOM" id="CLU_173007_1_0_2"/>